<keyword evidence="10" id="KW-0479">Metal-binding</keyword>
<keyword evidence="18 28" id="KW-0472">Membrane</keyword>
<evidence type="ECO:0000256" key="8">
    <source>
        <dbReference type="ARBA" id="ARBA00022599"/>
    </source>
</evidence>
<comment type="catalytic activity">
    <reaction evidence="27">
        <text>K(+)(in) + L-cysteine(out) + 3 Na(+)(out) + H(+)(out) = K(+)(out) + L-cysteine(in) + 3 Na(+)(in) + H(+)(in)</text>
        <dbReference type="Rhea" id="RHEA:82559"/>
        <dbReference type="ChEBI" id="CHEBI:15378"/>
        <dbReference type="ChEBI" id="CHEBI:29101"/>
        <dbReference type="ChEBI" id="CHEBI:29103"/>
        <dbReference type="ChEBI" id="CHEBI:35235"/>
    </reaction>
</comment>
<dbReference type="Pfam" id="PF00375">
    <property type="entry name" value="SDF"/>
    <property type="match status" value="1"/>
</dbReference>
<dbReference type="GO" id="GO:0043005">
    <property type="term" value="C:neuron projection"/>
    <property type="evidence" value="ECO:0007669"/>
    <property type="project" value="UniProtKB-KW"/>
</dbReference>
<dbReference type="GO" id="GO:0045202">
    <property type="term" value="C:synapse"/>
    <property type="evidence" value="ECO:0007669"/>
    <property type="project" value="UniProtKB-SubCell"/>
</dbReference>
<keyword evidence="9 28" id="KW-0812">Transmembrane</keyword>
<dbReference type="GO" id="GO:0015501">
    <property type="term" value="F:glutamate:sodium symporter activity"/>
    <property type="evidence" value="ECO:0007669"/>
    <property type="project" value="TreeGrafter"/>
</dbReference>
<evidence type="ECO:0000256" key="4">
    <source>
        <dbReference type="ARBA" id="ARBA00004565"/>
    </source>
</evidence>
<keyword evidence="13" id="KW-0630">Potassium</keyword>
<dbReference type="GO" id="GO:0033229">
    <property type="term" value="F:cysteine transmembrane transporter activity"/>
    <property type="evidence" value="ECO:0007669"/>
    <property type="project" value="TreeGrafter"/>
</dbReference>
<dbReference type="InterPro" id="IPR018107">
    <property type="entry name" value="Na-dicarboxylate_symporter_CS"/>
</dbReference>
<feature type="transmembrane region" description="Helical" evidence="28">
    <location>
        <begin position="40"/>
        <end position="60"/>
    </location>
</feature>
<evidence type="ECO:0000256" key="27">
    <source>
        <dbReference type="ARBA" id="ARBA00049885"/>
    </source>
</evidence>
<proteinExistence type="inferred from homology"/>
<evidence type="ECO:0000256" key="22">
    <source>
        <dbReference type="ARBA" id="ARBA00037996"/>
    </source>
</evidence>
<dbReference type="Proteomes" id="UP000314983">
    <property type="component" value="Chromosome 19"/>
</dbReference>
<keyword evidence="14" id="KW-0029">Amino-acid transport</keyword>
<keyword evidence="30" id="KW-1185">Reference proteome</keyword>
<evidence type="ECO:0000256" key="17">
    <source>
        <dbReference type="ARBA" id="ARBA00023053"/>
    </source>
</evidence>
<keyword evidence="8" id="KW-0771">Synaptosome</keyword>
<evidence type="ECO:0000256" key="21">
    <source>
        <dbReference type="ARBA" id="ARBA00034102"/>
    </source>
</evidence>
<keyword evidence="5 28" id="KW-0813">Transport</keyword>
<evidence type="ECO:0000256" key="1">
    <source>
        <dbReference type="ARBA" id="ARBA00004146"/>
    </source>
</evidence>
<evidence type="ECO:0000256" key="20">
    <source>
        <dbReference type="ARBA" id="ARBA00023214"/>
    </source>
</evidence>
<gene>
    <name evidence="29" type="primary">SLC1A1</name>
</gene>
<evidence type="ECO:0000256" key="9">
    <source>
        <dbReference type="ARBA" id="ARBA00022692"/>
    </source>
</evidence>
<reference evidence="29" key="3">
    <citation type="submission" date="2020-05" db="EMBL/GenBank/DDBJ databases">
        <title>Electrophorus electricus (electric eel) genome, fEleEle1, primary haplotype.</title>
        <authorList>
            <person name="Myers G."/>
            <person name="Meyer A."/>
            <person name="Fedrigo O."/>
            <person name="Formenti G."/>
            <person name="Rhie A."/>
            <person name="Tracey A."/>
            <person name="Sims Y."/>
            <person name="Jarvis E.D."/>
        </authorList>
    </citation>
    <scope>NUCLEOTIDE SEQUENCE [LARGE SCALE GENOMIC DNA]</scope>
</reference>
<evidence type="ECO:0000256" key="25">
    <source>
        <dbReference type="ARBA" id="ARBA00048715"/>
    </source>
</evidence>
<dbReference type="GO" id="GO:0055038">
    <property type="term" value="C:recycling endosome membrane"/>
    <property type="evidence" value="ECO:0007669"/>
    <property type="project" value="UniProtKB-SubCell"/>
</dbReference>
<evidence type="ECO:0000256" key="23">
    <source>
        <dbReference type="ARBA" id="ARBA00045494"/>
    </source>
</evidence>
<keyword evidence="15 28" id="KW-1133">Transmembrane helix</keyword>
<dbReference type="GeneTree" id="ENSGT00940000155397"/>
<keyword evidence="11" id="KW-0967">Endosome</keyword>
<feature type="transmembrane region" description="Helical" evidence="28">
    <location>
        <begin position="302"/>
        <end position="327"/>
    </location>
</feature>
<reference evidence="30" key="2">
    <citation type="journal article" date="2017" name="Sci. Adv.">
        <title>A tail of two voltages: Proteomic comparison of the three electric organs of the electric eel.</title>
        <authorList>
            <person name="Traeger L.L."/>
            <person name="Sabat G."/>
            <person name="Barrett-Wilt G.A."/>
            <person name="Wells G.B."/>
            <person name="Sussman M.R."/>
        </authorList>
    </citation>
    <scope>NUCLEOTIDE SEQUENCE [LARGE SCALE GENOMIC DNA]</scope>
</reference>
<dbReference type="InterPro" id="IPR050746">
    <property type="entry name" value="DAACS"/>
</dbReference>
<dbReference type="GO" id="GO:0005313">
    <property type="term" value="F:L-glutamate transmembrane transporter activity"/>
    <property type="evidence" value="ECO:0007669"/>
    <property type="project" value="TreeGrafter"/>
</dbReference>
<dbReference type="InterPro" id="IPR001991">
    <property type="entry name" value="Na-dicarboxylate_symporter"/>
</dbReference>
<dbReference type="SUPFAM" id="SSF118215">
    <property type="entry name" value="Proton glutamate symport protein"/>
    <property type="match status" value="1"/>
</dbReference>
<dbReference type="PRINTS" id="PR00173">
    <property type="entry name" value="EDTRNSPORT"/>
</dbReference>
<feature type="transmembrane region" description="Helical" evidence="28">
    <location>
        <begin position="339"/>
        <end position="356"/>
    </location>
</feature>
<evidence type="ECO:0000256" key="18">
    <source>
        <dbReference type="ARBA" id="ARBA00023136"/>
    </source>
</evidence>
<dbReference type="AlphaFoldDB" id="A0A4W4FTW7"/>
<keyword evidence="6" id="KW-1003">Cell membrane</keyword>
<dbReference type="Gene3D" id="1.10.3860.10">
    <property type="entry name" value="Sodium:dicarboxylate symporter"/>
    <property type="match status" value="1"/>
</dbReference>
<evidence type="ECO:0000313" key="30">
    <source>
        <dbReference type="Proteomes" id="UP000314983"/>
    </source>
</evidence>
<dbReference type="PANTHER" id="PTHR11958:SF109">
    <property type="entry name" value="EXCITATORY AMINO ACID TRANSPORTER 3"/>
    <property type="match status" value="1"/>
</dbReference>
<dbReference type="GO" id="GO:0031901">
    <property type="term" value="C:early endosome membrane"/>
    <property type="evidence" value="ECO:0007669"/>
    <property type="project" value="UniProtKB-SubCell"/>
</dbReference>
<comment type="similarity">
    <text evidence="22">Belongs to the dicarboxylate/amino acid:cation symporter (DAACS) (TC 2.A.23) family. SLC1A1 subfamily.</text>
</comment>
<feature type="transmembrane region" description="Helical" evidence="28">
    <location>
        <begin position="362"/>
        <end position="388"/>
    </location>
</feature>
<dbReference type="PANTHER" id="PTHR11958">
    <property type="entry name" value="SODIUM/DICARBOXYLATE SYMPORTER-RELATED"/>
    <property type="match status" value="1"/>
</dbReference>
<evidence type="ECO:0000256" key="13">
    <source>
        <dbReference type="ARBA" id="ARBA00022958"/>
    </source>
</evidence>
<evidence type="ECO:0000256" key="28">
    <source>
        <dbReference type="RuleBase" id="RU361216"/>
    </source>
</evidence>
<reference evidence="30" key="1">
    <citation type="journal article" date="2014" name="Science">
        <title>Nonhuman genetics. Genomic basis for the convergent evolution of electric organs.</title>
        <authorList>
            <person name="Gallant J.R."/>
            <person name="Traeger L.L."/>
            <person name="Volkening J.D."/>
            <person name="Moffett H."/>
            <person name="Chen P.H."/>
            <person name="Novina C.D."/>
            <person name="Phillips G.N.Jr."/>
            <person name="Anand R."/>
            <person name="Wells G.B."/>
            <person name="Pinch M."/>
            <person name="Guth R."/>
            <person name="Unguez G.A."/>
            <person name="Albert J.S."/>
            <person name="Zakon H.H."/>
            <person name="Samanta M.P."/>
            <person name="Sussman M.R."/>
        </authorList>
    </citation>
    <scope>NUCLEOTIDE SEQUENCE [LARGE SCALE GENOMIC DNA]</scope>
</reference>
<evidence type="ECO:0000256" key="14">
    <source>
        <dbReference type="ARBA" id="ARBA00022970"/>
    </source>
</evidence>
<dbReference type="PROSITE" id="PS00713">
    <property type="entry name" value="NA_DICARBOXYL_SYMP_1"/>
    <property type="match status" value="1"/>
</dbReference>
<evidence type="ECO:0000256" key="26">
    <source>
        <dbReference type="ARBA" id="ARBA00049118"/>
    </source>
</evidence>
<evidence type="ECO:0000256" key="15">
    <source>
        <dbReference type="ARBA" id="ARBA00022989"/>
    </source>
</evidence>
<comment type="function">
    <text evidence="23">Sodium-dependent, high-affinity amino acid transporter that mediates the uptake of L-glutamate and also L-aspartate and D-aspartate. Can also transport L-cysteine. Functions as a symporter that transports one amino acid molecule together with two or three Na(+) ions and one proton, in parallel with the counter-transport of one K(+) ion. Mediates Cl(-) flux that is not coupled to amino acid transport; this avoids the accumulation of negative charges due to aspartate and Na(+) symport. Plays an important role in L-glutamate and L-aspartate reabsorption in renal tubuli. Plays a redundant role in the rapid removal of released glutamate from the synaptic cleft, which is essential for terminating the postsynaptic action of glutamate. Contributes to glutathione biosynthesis and protection against oxidative stress via its role in L-glutamate and L-cysteine transport. Negatively regulated by ARL6IP5.</text>
</comment>
<feature type="transmembrane region" description="Helical" evidence="28">
    <location>
        <begin position="228"/>
        <end position="253"/>
    </location>
</feature>
<dbReference type="GO" id="GO:0031902">
    <property type="term" value="C:late endosome membrane"/>
    <property type="evidence" value="ECO:0007669"/>
    <property type="project" value="UniProtKB-SubCell"/>
</dbReference>
<keyword evidence="20" id="KW-0868">Chloride</keyword>
<keyword evidence="12 28" id="KW-0769">Symport</keyword>
<dbReference type="Ensembl" id="ENSEEET00000027853.2">
    <property type="protein sequence ID" value="ENSEEEP00000027536.2"/>
    <property type="gene ID" value="ENSEEEG00000013038.2"/>
</dbReference>
<sequence length="467" mass="50738">MLPICHFCENSLGLLVREYASLSQLEKQYFGFPGEILMRMLKLVILPLIISSMITGVAALDSEVSGRIGLRAVIYYFSTTIIAVILGIVLVTTIKPGVSQTADSIDRAGTTPNVTTVDTLLDLVRNMFPENLVQACFQQNLTKDYTLVGTYSDGINVLGLIVFCVAFGLVIGKMGERGRILLEFFDALNEATMRLVQIIMCYMPLGILFLIAAKIIEVEDWDIFRKMGLYMATVLSGLAIHAIVFLPLIYLALVRKNPYTFALGMAQALVTALMISSSSATLPVTFRCAEENNRIDKRITRFVLPVGATINMDGTALYEAVAAIFIAQLNGLDLDVGKIVTISITATVASIGAAGVPNAGLVTMVIVLTAVGLPASDVTLIVAVDWLIDRFRTMINVLGDAYGAGIVQKLSKRELERMDITSDVDVANPFALETTLDDEECEKKSYVNGGFTVDKSDAISFTETSQF</sequence>
<evidence type="ECO:0000256" key="16">
    <source>
        <dbReference type="ARBA" id="ARBA00023018"/>
    </source>
</evidence>
<evidence type="ECO:0000256" key="12">
    <source>
        <dbReference type="ARBA" id="ARBA00022847"/>
    </source>
</evidence>
<comment type="catalytic activity">
    <reaction evidence="24">
        <text>K(+)(in) + L-glutamate(out) + 3 Na(+)(out) + H(+)(out) = K(+)(out) + L-glutamate(in) + 3 Na(+)(in) + H(+)(in)</text>
        <dbReference type="Rhea" id="RHEA:70699"/>
        <dbReference type="ChEBI" id="CHEBI:15378"/>
        <dbReference type="ChEBI" id="CHEBI:29101"/>
        <dbReference type="ChEBI" id="CHEBI:29103"/>
        <dbReference type="ChEBI" id="CHEBI:29985"/>
    </reaction>
</comment>
<reference evidence="29" key="5">
    <citation type="submission" date="2025-09" db="UniProtKB">
        <authorList>
            <consortium name="Ensembl"/>
        </authorList>
    </citation>
    <scope>IDENTIFICATION</scope>
</reference>
<feature type="transmembrane region" description="Helical" evidence="28">
    <location>
        <begin position="195"/>
        <end position="216"/>
    </location>
</feature>
<comment type="subcellular location">
    <subcellularLocation>
        <location evidence="3">Apical cell membrane</location>
        <topology evidence="3">Multi-pass membrane protein</topology>
    </subcellularLocation>
    <subcellularLocation>
        <location evidence="1">Early endosome membrane</location>
    </subcellularLocation>
    <subcellularLocation>
        <location evidence="2">Late endosome membrane</location>
    </subcellularLocation>
    <subcellularLocation>
        <location evidence="28">Membrane</location>
        <topology evidence="28">Multi-pass membrane protein</topology>
    </subcellularLocation>
    <subcellularLocation>
        <location evidence="4">Recycling endosome membrane</location>
    </subcellularLocation>
    <subcellularLocation>
        <location evidence="21">Synapse</location>
        <location evidence="21">Synaptosome</location>
    </subcellularLocation>
</comment>
<evidence type="ECO:0000313" key="29">
    <source>
        <dbReference type="Ensembl" id="ENSEEEP00000027536.2"/>
    </source>
</evidence>
<keyword evidence="19" id="KW-0325">Glycoprotein</keyword>
<comment type="catalytic activity">
    <reaction evidence="26">
        <text>D-aspartate(out) + K(+)(in) + 3 Na(+)(out) + H(+)(out) = D-aspartate(in) + K(+)(out) + 3 Na(+)(in) + H(+)(in)</text>
        <dbReference type="Rhea" id="RHEA:71379"/>
        <dbReference type="ChEBI" id="CHEBI:15378"/>
        <dbReference type="ChEBI" id="CHEBI:29101"/>
        <dbReference type="ChEBI" id="CHEBI:29103"/>
        <dbReference type="ChEBI" id="CHEBI:29990"/>
    </reaction>
</comment>
<evidence type="ECO:0000256" key="10">
    <source>
        <dbReference type="ARBA" id="ARBA00022723"/>
    </source>
</evidence>
<evidence type="ECO:0000256" key="6">
    <source>
        <dbReference type="ARBA" id="ARBA00022475"/>
    </source>
</evidence>
<accession>A0A4W4FTW7</accession>
<reference evidence="29" key="4">
    <citation type="submission" date="2025-08" db="UniProtKB">
        <authorList>
            <consortium name="Ensembl"/>
        </authorList>
    </citation>
    <scope>IDENTIFICATION</scope>
</reference>
<evidence type="ECO:0000256" key="2">
    <source>
        <dbReference type="ARBA" id="ARBA00004414"/>
    </source>
</evidence>
<evidence type="ECO:0000256" key="5">
    <source>
        <dbReference type="ARBA" id="ARBA00022448"/>
    </source>
</evidence>
<keyword evidence="17" id="KW-0915">Sodium</keyword>
<dbReference type="GO" id="GO:0046872">
    <property type="term" value="F:metal ion binding"/>
    <property type="evidence" value="ECO:0007669"/>
    <property type="project" value="UniProtKB-KW"/>
</dbReference>
<dbReference type="InterPro" id="IPR036458">
    <property type="entry name" value="Na:dicarbo_symporter_sf"/>
</dbReference>
<name>A0A4W4FTW7_ELEEL</name>
<evidence type="ECO:0000256" key="3">
    <source>
        <dbReference type="ARBA" id="ARBA00004424"/>
    </source>
</evidence>
<organism evidence="29 30">
    <name type="scientific">Electrophorus electricus</name>
    <name type="common">Electric eel</name>
    <name type="synonym">Gymnotus electricus</name>
    <dbReference type="NCBI Taxonomy" id="8005"/>
    <lineage>
        <taxon>Eukaryota</taxon>
        <taxon>Metazoa</taxon>
        <taxon>Chordata</taxon>
        <taxon>Craniata</taxon>
        <taxon>Vertebrata</taxon>
        <taxon>Euteleostomi</taxon>
        <taxon>Actinopterygii</taxon>
        <taxon>Neopterygii</taxon>
        <taxon>Teleostei</taxon>
        <taxon>Ostariophysi</taxon>
        <taxon>Gymnotiformes</taxon>
        <taxon>Gymnotoidei</taxon>
        <taxon>Gymnotidae</taxon>
        <taxon>Electrophorus</taxon>
    </lineage>
</organism>
<evidence type="ECO:0000256" key="19">
    <source>
        <dbReference type="ARBA" id="ARBA00023180"/>
    </source>
</evidence>
<protein>
    <recommendedName>
        <fullName evidence="28">Amino acid transporter</fullName>
    </recommendedName>
</protein>
<evidence type="ECO:0000256" key="7">
    <source>
        <dbReference type="ARBA" id="ARBA00022553"/>
    </source>
</evidence>
<keyword evidence="7" id="KW-0597">Phosphoprotein</keyword>
<evidence type="ECO:0000256" key="24">
    <source>
        <dbReference type="ARBA" id="ARBA00047601"/>
    </source>
</evidence>
<comment type="catalytic activity">
    <reaction evidence="25">
        <text>K(+)(in) + L-aspartate(out) + 3 Na(+)(out) + H(+)(out) = K(+)(out) + L-aspartate(in) + 3 Na(+)(in) + H(+)(in)</text>
        <dbReference type="Rhea" id="RHEA:70851"/>
        <dbReference type="ChEBI" id="CHEBI:15378"/>
        <dbReference type="ChEBI" id="CHEBI:29101"/>
        <dbReference type="ChEBI" id="CHEBI:29103"/>
        <dbReference type="ChEBI" id="CHEBI:29991"/>
    </reaction>
</comment>
<evidence type="ECO:0000256" key="11">
    <source>
        <dbReference type="ARBA" id="ARBA00022753"/>
    </source>
</evidence>
<feature type="transmembrane region" description="Helical" evidence="28">
    <location>
        <begin position="72"/>
        <end position="94"/>
    </location>
</feature>
<feature type="transmembrane region" description="Helical" evidence="28">
    <location>
        <begin position="155"/>
        <end position="174"/>
    </location>
</feature>
<dbReference type="PROSITE" id="PS00714">
    <property type="entry name" value="NA_DICARBOXYL_SYMP_2"/>
    <property type="match status" value="1"/>
</dbReference>
<dbReference type="GO" id="GO:0016324">
    <property type="term" value="C:apical plasma membrane"/>
    <property type="evidence" value="ECO:0007669"/>
    <property type="project" value="UniProtKB-SubCell"/>
</dbReference>
<keyword evidence="16" id="KW-0770">Synapse</keyword>